<evidence type="ECO:0000313" key="3">
    <source>
        <dbReference type="EMBL" id="HJB37542.1"/>
    </source>
</evidence>
<dbReference type="Pfam" id="PF18082">
    <property type="entry name" value="NAT_N"/>
    <property type="match status" value="1"/>
</dbReference>
<reference evidence="3" key="2">
    <citation type="submission" date="2021-04" db="EMBL/GenBank/DDBJ databases">
        <authorList>
            <person name="Gilroy R."/>
        </authorList>
    </citation>
    <scope>NUCLEOTIDE SEQUENCE</scope>
    <source>
        <strain evidence="3">ChiBcolR8-3208</strain>
    </source>
</reference>
<accession>A0A9D2LY75</accession>
<dbReference type="Pfam" id="PF18164">
    <property type="entry name" value="GNAT_C"/>
    <property type="match status" value="1"/>
</dbReference>
<dbReference type="InterPro" id="IPR041273">
    <property type="entry name" value="NAT_N"/>
</dbReference>
<dbReference type="Proteomes" id="UP000824214">
    <property type="component" value="Unassembled WGS sequence"/>
</dbReference>
<proteinExistence type="predicted"/>
<name>A0A9D2LY75_9FIRM</name>
<dbReference type="InterPro" id="IPR041644">
    <property type="entry name" value="GNAT_C"/>
</dbReference>
<sequence length="302" mass="34216">MDRAFTQELMEKTGFPAEARQAFTQAEEQLLSAGQEEALDGAVEFYYENDLSTKLVEPLLEEIAQASGVHLYTVWELFLIQAAKPAREGYLEKGVPEDIVWDTWEDLKYKAIECKNVQGVWGNFVAHWYPIFFSNDIVKLGRLEYENVTYEGEVPYEKNGCVVRPGDKVKSVHIPSSGEPFDQAARLASYKKAYQFFKEELQGGPLVCVCGSWLLYPPYRGILSPASNVVSFAGDWDILSSQESEEFHDAWRVFGAASKLPPEQWPEDTSMRRAYKKWILEGHKAGSGFGVLLFDGEKILNQ</sequence>
<dbReference type="EMBL" id="DWXZ01000119">
    <property type="protein sequence ID" value="HJB37542.1"/>
    <property type="molecule type" value="Genomic_DNA"/>
</dbReference>
<feature type="domain" description="N-acyltransferase N-terminal" evidence="1">
    <location>
        <begin position="5"/>
        <end position="134"/>
    </location>
</feature>
<evidence type="ECO:0000313" key="4">
    <source>
        <dbReference type="Proteomes" id="UP000824214"/>
    </source>
</evidence>
<dbReference type="Gene3D" id="3.40.630.120">
    <property type="match status" value="1"/>
</dbReference>
<feature type="domain" description="GNAT-like C-terminal" evidence="2">
    <location>
        <begin position="137"/>
        <end position="292"/>
    </location>
</feature>
<gene>
    <name evidence="3" type="ORF">H9942_05685</name>
</gene>
<organism evidence="3 4">
    <name type="scientific">Candidatus Acutalibacter ornithocaccae</name>
    <dbReference type="NCBI Taxonomy" id="2838416"/>
    <lineage>
        <taxon>Bacteria</taxon>
        <taxon>Bacillati</taxon>
        <taxon>Bacillota</taxon>
        <taxon>Clostridia</taxon>
        <taxon>Eubacteriales</taxon>
        <taxon>Acutalibacteraceae</taxon>
        <taxon>Acutalibacter</taxon>
    </lineage>
</organism>
<dbReference type="AlphaFoldDB" id="A0A9D2LY75"/>
<reference evidence="3" key="1">
    <citation type="journal article" date="2021" name="PeerJ">
        <title>Extensive microbial diversity within the chicken gut microbiome revealed by metagenomics and culture.</title>
        <authorList>
            <person name="Gilroy R."/>
            <person name="Ravi A."/>
            <person name="Getino M."/>
            <person name="Pursley I."/>
            <person name="Horton D.L."/>
            <person name="Alikhan N.F."/>
            <person name="Baker D."/>
            <person name="Gharbi K."/>
            <person name="Hall N."/>
            <person name="Watson M."/>
            <person name="Adriaenssens E.M."/>
            <person name="Foster-Nyarko E."/>
            <person name="Jarju S."/>
            <person name="Secka A."/>
            <person name="Antonio M."/>
            <person name="Oren A."/>
            <person name="Chaudhuri R.R."/>
            <person name="La Ragione R."/>
            <person name="Hildebrand F."/>
            <person name="Pallen M.J."/>
        </authorList>
    </citation>
    <scope>NUCLEOTIDE SEQUENCE</scope>
    <source>
        <strain evidence="3">ChiBcolR8-3208</strain>
    </source>
</reference>
<protein>
    <submittedName>
        <fullName evidence="3">DUF5596 domain-containing protein</fullName>
    </submittedName>
</protein>
<evidence type="ECO:0000259" key="1">
    <source>
        <dbReference type="Pfam" id="PF18082"/>
    </source>
</evidence>
<comment type="caution">
    <text evidence="3">The sequence shown here is derived from an EMBL/GenBank/DDBJ whole genome shotgun (WGS) entry which is preliminary data.</text>
</comment>
<evidence type="ECO:0000259" key="2">
    <source>
        <dbReference type="Pfam" id="PF18164"/>
    </source>
</evidence>